<evidence type="ECO:0000313" key="2">
    <source>
        <dbReference type="EMBL" id="MBB6558960.1"/>
    </source>
</evidence>
<protein>
    <recommendedName>
        <fullName evidence="4">Ligand-binding SRPBCC domain-containing protein</fullName>
    </recommendedName>
</protein>
<dbReference type="EMBL" id="JACHLK010000002">
    <property type="protein sequence ID" value="MBB6558960.1"/>
    <property type="molecule type" value="Genomic_DNA"/>
</dbReference>
<dbReference type="RefSeq" id="WP_184856364.1">
    <property type="nucleotide sequence ID" value="NZ_JACHLK010000002.1"/>
</dbReference>
<organism evidence="2 3">
    <name type="scientific">Acidovorax soli</name>
    <dbReference type="NCBI Taxonomy" id="592050"/>
    <lineage>
        <taxon>Bacteria</taxon>
        <taxon>Pseudomonadati</taxon>
        <taxon>Pseudomonadota</taxon>
        <taxon>Betaproteobacteria</taxon>
        <taxon>Burkholderiales</taxon>
        <taxon>Comamonadaceae</taxon>
        <taxon>Acidovorax</taxon>
    </lineage>
</organism>
<comment type="caution">
    <text evidence="2">The sequence shown here is derived from an EMBL/GenBank/DDBJ whole genome shotgun (WGS) entry which is preliminary data.</text>
</comment>
<evidence type="ECO:0000256" key="1">
    <source>
        <dbReference type="SAM" id="Phobius"/>
    </source>
</evidence>
<keyword evidence="1" id="KW-1133">Transmembrane helix</keyword>
<dbReference type="AlphaFoldDB" id="A0A7X0U8Y8"/>
<evidence type="ECO:0008006" key="4">
    <source>
        <dbReference type="Google" id="ProtNLM"/>
    </source>
</evidence>
<gene>
    <name evidence="2" type="ORF">HNP48_001624</name>
</gene>
<evidence type="ECO:0000313" key="3">
    <source>
        <dbReference type="Proteomes" id="UP000575083"/>
    </source>
</evidence>
<keyword evidence="1" id="KW-0812">Transmembrane</keyword>
<keyword evidence="1" id="KW-0472">Membrane</keyword>
<keyword evidence="3" id="KW-1185">Reference proteome</keyword>
<feature type="transmembrane region" description="Helical" evidence="1">
    <location>
        <begin position="162"/>
        <end position="179"/>
    </location>
</feature>
<reference evidence="2 3" key="1">
    <citation type="submission" date="2020-08" db="EMBL/GenBank/DDBJ databases">
        <title>Functional genomics of gut bacteria from endangered species of beetles.</title>
        <authorList>
            <person name="Carlos-Shanley C."/>
        </authorList>
    </citation>
    <scope>NUCLEOTIDE SEQUENCE [LARGE SCALE GENOMIC DNA]</scope>
    <source>
        <strain evidence="2 3">S00198</strain>
    </source>
</reference>
<dbReference type="Proteomes" id="UP000575083">
    <property type="component" value="Unassembled WGS sequence"/>
</dbReference>
<sequence length="198" mass="22011">MNHHPTDPQAAVAAALGTSEMGPPASTLPRPPGSLRICLTTTLPAPAAWVAAQLQTTALFRHITAPLLRFGTVQGAWPAHWPMGDTELRFALFGLLPMGRQTARISVHAPDIPGAWPLLRDNGTGQLMRVWDHRITVHSLPGTPGMPERTCYTDEVFVRARYLPWLMTPLSAAFAWVFYRHRQRRWVQWARERAGAVA</sequence>
<accession>A0A7X0U8Y8</accession>
<name>A0A7X0U8Y8_9BURK</name>
<proteinExistence type="predicted"/>